<organism evidence="1 2">
    <name type="scientific">Candidatus Dormiibacter inghamiae</name>
    <dbReference type="NCBI Taxonomy" id="3127013"/>
    <lineage>
        <taxon>Bacteria</taxon>
        <taxon>Bacillati</taxon>
        <taxon>Candidatus Dormiibacterota</taxon>
        <taxon>Candidatus Dormibacteria</taxon>
        <taxon>Candidatus Dormibacterales</taxon>
        <taxon>Candidatus Dormibacteraceae</taxon>
        <taxon>Candidatus Dormiibacter</taxon>
    </lineage>
</organism>
<reference evidence="1 2" key="1">
    <citation type="submission" date="2020-10" db="EMBL/GenBank/DDBJ databases">
        <title>Ca. Dormibacterota MAGs.</title>
        <authorList>
            <person name="Montgomery K."/>
        </authorList>
    </citation>
    <scope>NUCLEOTIDE SEQUENCE [LARGE SCALE GENOMIC DNA]</scope>
    <source>
        <strain evidence="1">SC8811_S16_3</strain>
    </source>
</reference>
<evidence type="ECO:0000313" key="2">
    <source>
        <dbReference type="Proteomes" id="UP000620075"/>
    </source>
</evidence>
<comment type="caution">
    <text evidence="1">The sequence shown here is derived from an EMBL/GenBank/DDBJ whole genome shotgun (WGS) entry which is preliminary data.</text>
</comment>
<dbReference type="AlphaFoldDB" id="A0A934KBL3"/>
<name>A0A934KBL3_9BACT</name>
<gene>
    <name evidence="1" type="ORF">JF888_13470</name>
</gene>
<proteinExistence type="predicted"/>
<dbReference type="RefSeq" id="WP_338181382.1">
    <property type="nucleotide sequence ID" value="NZ_JAEKNQ010000054.1"/>
</dbReference>
<dbReference type="Proteomes" id="UP000620075">
    <property type="component" value="Unassembled WGS sequence"/>
</dbReference>
<sequence>MLELDANACLVLLQSLNRVADEVLVGMPGGLVQDSGQVATQDLYKRMKRKSASVFTSRPSLPT</sequence>
<evidence type="ECO:0000313" key="1">
    <source>
        <dbReference type="EMBL" id="MBJ7604182.1"/>
    </source>
</evidence>
<protein>
    <submittedName>
        <fullName evidence="1">Uncharacterized protein</fullName>
    </submittedName>
</protein>
<dbReference type="EMBL" id="JAEKNQ010000054">
    <property type="protein sequence ID" value="MBJ7604182.1"/>
    <property type="molecule type" value="Genomic_DNA"/>
</dbReference>
<accession>A0A934KBL3</accession>